<accession>A0A650CPW1</accession>
<evidence type="ECO:0000313" key="2">
    <source>
        <dbReference type="Proteomes" id="UP000423396"/>
    </source>
</evidence>
<dbReference type="GeneID" id="42798952"/>
<gene>
    <name evidence="1" type="ORF">D1868_07735</name>
</gene>
<keyword evidence="2" id="KW-1185">Reference proteome</keyword>
<sequence length="64" mass="7540">MDNVKSILYDVEKSKVFYSLLYLNWLTTRFKTLINSIQLPLDVDIKVRMKAELERITCITSKTV</sequence>
<organism evidence="1 2">
    <name type="scientific">Stygiolobus azoricus</name>
    <dbReference type="NCBI Taxonomy" id="41675"/>
    <lineage>
        <taxon>Archaea</taxon>
        <taxon>Thermoproteota</taxon>
        <taxon>Thermoprotei</taxon>
        <taxon>Sulfolobales</taxon>
        <taxon>Sulfolobaceae</taxon>
        <taxon>Stygiolobus</taxon>
    </lineage>
</organism>
<evidence type="ECO:0000313" key="1">
    <source>
        <dbReference type="EMBL" id="QGR19879.1"/>
    </source>
</evidence>
<dbReference type="KEGG" id="sazo:D1868_07735"/>
<name>A0A650CPW1_9CREN</name>
<proteinExistence type="predicted"/>
<protein>
    <submittedName>
        <fullName evidence="1">Uncharacterized protein</fullName>
    </submittedName>
</protein>
<dbReference type="RefSeq" id="WP_156007099.1">
    <property type="nucleotide sequence ID" value="NZ_CP045483.1"/>
</dbReference>
<reference evidence="1 2" key="1">
    <citation type="submission" date="2019-10" db="EMBL/GenBank/DDBJ databases">
        <title>Genome Sequences from Six Type Strain Members of the Archaeal Family Sulfolobaceae: Acidianus ambivalens, Acidianus infernus, Metallosphaera prunae, Stygiolobus azoricus, Sulfolobus metallicus, and Sulfurisphaera ohwakuensis.</title>
        <authorList>
            <person name="Counts J.A."/>
            <person name="Kelly R.M."/>
        </authorList>
    </citation>
    <scope>NUCLEOTIDE SEQUENCE [LARGE SCALE GENOMIC DNA]</scope>
    <source>
        <strain evidence="1 2">FC6</strain>
    </source>
</reference>
<dbReference type="EMBL" id="CP045483">
    <property type="protein sequence ID" value="QGR19879.1"/>
    <property type="molecule type" value="Genomic_DNA"/>
</dbReference>
<dbReference type="Proteomes" id="UP000423396">
    <property type="component" value="Chromosome"/>
</dbReference>
<dbReference type="AlphaFoldDB" id="A0A650CPW1"/>